<organism evidence="2 3">
    <name type="scientific">Adhaeribacter aerolatus</name>
    <dbReference type="NCBI Taxonomy" id="670289"/>
    <lineage>
        <taxon>Bacteria</taxon>
        <taxon>Pseudomonadati</taxon>
        <taxon>Bacteroidota</taxon>
        <taxon>Cytophagia</taxon>
        <taxon>Cytophagales</taxon>
        <taxon>Hymenobacteraceae</taxon>
        <taxon>Adhaeribacter</taxon>
    </lineage>
</organism>
<dbReference type="InterPro" id="IPR007569">
    <property type="entry name" value="DUF559"/>
</dbReference>
<dbReference type="SUPFAM" id="SSF52980">
    <property type="entry name" value="Restriction endonuclease-like"/>
    <property type="match status" value="1"/>
</dbReference>
<dbReference type="PANTHER" id="PTHR38590:SF1">
    <property type="entry name" value="BLL0828 PROTEIN"/>
    <property type="match status" value="1"/>
</dbReference>
<dbReference type="Gene3D" id="3.40.960.10">
    <property type="entry name" value="VSR Endonuclease"/>
    <property type="match status" value="1"/>
</dbReference>
<dbReference type="Proteomes" id="UP000321532">
    <property type="component" value="Unassembled WGS sequence"/>
</dbReference>
<dbReference type="EMBL" id="BJYS01000002">
    <property type="protein sequence ID" value="GEO02763.1"/>
    <property type="molecule type" value="Genomic_DNA"/>
</dbReference>
<dbReference type="PANTHER" id="PTHR38590">
    <property type="entry name" value="BLL0828 PROTEIN"/>
    <property type="match status" value="1"/>
</dbReference>
<evidence type="ECO:0000313" key="2">
    <source>
        <dbReference type="EMBL" id="GEO02763.1"/>
    </source>
</evidence>
<comment type="caution">
    <text evidence="2">The sequence shown here is derived from an EMBL/GenBank/DDBJ whole genome shotgun (WGS) entry which is preliminary data.</text>
</comment>
<dbReference type="InterPro" id="IPR047216">
    <property type="entry name" value="Endonuclease_DUF559_bact"/>
</dbReference>
<gene>
    <name evidence="2" type="ORF">AAE02nite_04270</name>
</gene>
<dbReference type="AlphaFoldDB" id="A0A512ASS2"/>
<evidence type="ECO:0000259" key="1">
    <source>
        <dbReference type="Pfam" id="PF04480"/>
    </source>
</evidence>
<sequence length="87" mass="10255">MVGKKFRRQHSIGNYILDFYCPQEKLGIELDGKVHFTDNAYEADSKRTEYLNSLNIKIIRFENKDVFNQLEGVLEEIRRNFTTPNPS</sequence>
<feature type="domain" description="DUF559" evidence="1">
    <location>
        <begin position="2"/>
        <end position="80"/>
    </location>
</feature>
<reference evidence="2 3" key="1">
    <citation type="submission" date="2019-07" db="EMBL/GenBank/DDBJ databases">
        <title>Whole genome shotgun sequence of Adhaeribacter aerolatus NBRC 106133.</title>
        <authorList>
            <person name="Hosoyama A."/>
            <person name="Uohara A."/>
            <person name="Ohji S."/>
            <person name="Ichikawa N."/>
        </authorList>
    </citation>
    <scope>NUCLEOTIDE SEQUENCE [LARGE SCALE GENOMIC DNA]</scope>
    <source>
        <strain evidence="2 3">NBRC 106133</strain>
    </source>
</reference>
<dbReference type="CDD" id="cd01038">
    <property type="entry name" value="Endonuclease_DUF559"/>
    <property type="match status" value="1"/>
</dbReference>
<protein>
    <recommendedName>
        <fullName evidence="1">DUF559 domain-containing protein</fullName>
    </recommendedName>
</protein>
<keyword evidence="3" id="KW-1185">Reference proteome</keyword>
<proteinExistence type="predicted"/>
<accession>A0A512ASS2</accession>
<dbReference type="InterPro" id="IPR011335">
    <property type="entry name" value="Restrct_endonuc-II-like"/>
</dbReference>
<dbReference type="Pfam" id="PF04480">
    <property type="entry name" value="DUF559"/>
    <property type="match status" value="1"/>
</dbReference>
<evidence type="ECO:0000313" key="3">
    <source>
        <dbReference type="Proteomes" id="UP000321532"/>
    </source>
</evidence>
<name>A0A512ASS2_9BACT</name>